<evidence type="ECO:0000313" key="1">
    <source>
        <dbReference type="EMBL" id="KOX80089.1"/>
    </source>
</evidence>
<accession>A0A0M9AC27</accession>
<keyword evidence="2" id="KW-1185">Reference proteome</keyword>
<gene>
    <name evidence="1" type="ORF">WN51_08993</name>
</gene>
<proteinExistence type="predicted"/>
<protein>
    <submittedName>
        <fullName evidence="1">Uncharacterized protein</fullName>
    </submittedName>
</protein>
<evidence type="ECO:0000313" key="2">
    <source>
        <dbReference type="Proteomes" id="UP000053105"/>
    </source>
</evidence>
<dbReference type="EMBL" id="KQ435708">
    <property type="protein sequence ID" value="KOX80089.1"/>
    <property type="molecule type" value="Genomic_DNA"/>
</dbReference>
<sequence length="194" mass="22017">MQCGLCAVVAGLFRRAMCIAGSRRGSGESCYQELTDPEGRRHSQLSPIETGLTAAEIAEHVIEAVEAVEEENVKDLEVLQNHQYSMYLANYTSLTMQLLYTKFFCTTHGLEVMGGAQDAWTTLYIWLKNIDFANISCFHKDIAKKLDDLRQSLTFTYDEEKKPELEKAAKLEIYQNMILIFNKNILGRYIATSL</sequence>
<dbReference type="OrthoDB" id="7609757at2759"/>
<dbReference type="AlphaFoldDB" id="A0A0M9AC27"/>
<organism evidence="1 2">
    <name type="scientific">Melipona quadrifasciata</name>
    <dbReference type="NCBI Taxonomy" id="166423"/>
    <lineage>
        <taxon>Eukaryota</taxon>
        <taxon>Metazoa</taxon>
        <taxon>Ecdysozoa</taxon>
        <taxon>Arthropoda</taxon>
        <taxon>Hexapoda</taxon>
        <taxon>Insecta</taxon>
        <taxon>Pterygota</taxon>
        <taxon>Neoptera</taxon>
        <taxon>Endopterygota</taxon>
        <taxon>Hymenoptera</taxon>
        <taxon>Apocrita</taxon>
        <taxon>Aculeata</taxon>
        <taxon>Apoidea</taxon>
        <taxon>Anthophila</taxon>
        <taxon>Apidae</taxon>
        <taxon>Melipona</taxon>
    </lineage>
</organism>
<name>A0A0M9AC27_9HYME</name>
<reference evidence="1 2" key="1">
    <citation type="submission" date="2015-07" db="EMBL/GenBank/DDBJ databases">
        <title>The genome of Melipona quadrifasciata.</title>
        <authorList>
            <person name="Pan H."/>
            <person name="Kapheim K."/>
        </authorList>
    </citation>
    <scope>NUCLEOTIDE SEQUENCE [LARGE SCALE GENOMIC DNA]</scope>
    <source>
        <strain evidence="1">0111107301</strain>
        <tissue evidence="1">Whole body</tissue>
    </source>
</reference>
<dbReference type="Proteomes" id="UP000053105">
    <property type="component" value="Unassembled WGS sequence"/>
</dbReference>